<comment type="caution">
    <text evidence="19">The sequence shown here is derived from an EMBL/GenBank/DDBJ whole genome shotgun (WGS) entry which is preliminary data.</text>
</comment>
<evidence type="ECO:0000256" key="13">
    <source>
        <dbReference type="ARBA" id="ARBA00068355"/>
    </source>
</evidence>
<sequence length="1416" mass="159509">MWQMSAGSRNRTRALSPHRGLKASKFTIDTYVTLFISVCPLSLLPISKTAKWDKQGASCGAASQCPHLLPSSLSNTIHQKVLEVWDDEPCSDEGSITQCPPLYYRGGELEESNGGEETGGPDERSRVIFALNQTLLQQESLRAGSLRVPYTTEDLIRHYNCGDLNSIIFNHDTSQVPNFNNVTLRPSEQVTAQEIDAYFRQELIYKRNERMGKRVKALLEEHPDKSFFFAFGAGHFLGNNTVIDVLRRQGYEVEHTPAGQPIKRRSKPSKPASPALEGHQDDFSLLEPFLHELPHKEEDQGVLLEEEPLPHMLLPADSLDLLEKAEKKMLKKKRRNKQKKQQNRHFNDLWVRLEESSMVQSPPPPLVRIINGYITVEPPNKVYSQHNYHHTQSSSPITSFPYITNLKTSDWMPAFCPAAATSSSARENPCILCELGPLVGQNPNRTHLPKNAIRGRSGAVFSAPLEGRSLRVLCCTPNTNKLKIYSLKCTVFELKSADPFDFEMYRRGAVKKDPNNKPVKKDVSDSDKYADLLVFGYACKLFRDDEKALFHEHGKHLIPWMGDKSIMIDRSKLHQRDAIEGPWNISSIWVLTDRYDGRGHLHDLSDYDSGSWNTSYQLSEEEARIEALCDEERYLALHTDLLEEEARQEEEYKRLSEALADEGTYNAVAFKYSADYYDPSQPTEEEEANKQHEEAEPEESEEPFVAPPGLAIPPDVELPATIKTHNIIERTANFVCQQGAQFEIVLKAKQAGNSQFDFLRFDHYLNPYYKHILRAMKEGRYNLVSSNKQDQSQDSNSDDSDDYGDGSYLHPSLFAPKKCSRLEELTKPLKVMDPDHPLAAIVLKAQKERNGTAAAVTAPEEPAPTPPVQYSADPVYYGYYMLPDGSYCLAAPPPGVDANSYYNNMTSAVVSTPASSEPSSHSESTSTPAVTVTVAPQAAAPPQVSTPAATAAVNVPEISSKVEAPVSTPALPAIIPPPPDIQPVIDKLAEYVARNGLKFEASVRAKNDPRFDFLQSWHQYNAYYEFKKNYFLQKEGKALSEKVTTNEDNLQSDDSANDAKLTKASFAPISFAIKPKENDLLPLEKNRVRLDDDSDEDKFLEEEGLDAVISGAILVEKEPPPVITSEEKKPVLTLEELEAKQAKQKLEDRLAAAAREKLAQASKESKEKQLQAERKRKAALFLQTLRGPVAGEPEPKRAELESYTQQELQEVYSALSGSGSPQLYNAPPAYPQVKKLSQRANRSRELPTGSSSSYATSKGPERHRERDRDRDRERDRNRDRARDRDRDKGRDKDKKKKKHRRRSRSRSKTRHSLPSAYKRGHRSRSRSPGRRDRRAPSPEKRREERDHYHPSSRSNLPRAHSRSRSPSEQKRNLLSLSGQVQTAGFSLSPYSSPRVLSESVSPASSLSHSRLFFPNF</sequence>
<evidence type="ECO:0000256" key="1">
    <source>
        <dbReference type="ARBA" id="ARBA00004123"/>
    </source>
</evidence>
<dbReference type="SMART" id="SM00648">
    <property type="entry name" value="SWAP"/>
    <property type="match status" value="2"/>
</dbReference>
<evidence type="ECO:0000259" key="18">
    <source>
        <dbReference type="PROSITE" id="PS50128"/>
    </source>
</evidence>
<gene>
    <name evidence="19" type="ORF">CCH79_00000759</name>
</gene>
<feature type="compositionally biased region" description="Low complexity" evidence="17">
    <location>
        <begin position="785"/>
        <end position="795"/>
    </location>
</feature>
<dbReference type="SMART" id="SM01141">
    <property type="entry name" value="DRY_EERY"/>
    <property type="match status" value="1"/>
</dbReference>
<dbReference type="InterPro" id="IPR040397">
    <property type="entry name" value="SWAP"/>
</dbReference>
<comment type="subcellular location">
    <subcellularLocation>
        <location evidence="1">Nucleus</location>
    </subcellularLocation>
</comment>
<dbReference type="GO" id="GO:0000395">
    <property type="term" value="P:mRNA 5'-splice site recognition"/>
    <property type="evidence" value="ECO:0007669"/>
    <property type="project" value="TreeGrafter"/>
</dbReference>
<keyword evidence="2" id="KW-0678">Repressor</keyword>
<feature type="compositionally biased region" description="Basic and acidic residues" evidence="17">
    <location>
        <begin position="1334"/>
        <end position="1349"/>
    </location>
</feature>
<dbReference type="EMBL" id="NHOQ01001156">
    <property type="protein sequence ID" value="PWA26568.1"/>
    <property type="molecule type" value="Genomic_DNA"/>
</dbReference>
<evidence type="ECO:0000256" key="16">
    <source>
        <dbReference type="SAM" id="Coils"/>
    </source>
</evidence>
<feature type="compositionally biased region" description="Basic residues" evidence="17">
    <location>
        <begin position="1293"/>
        <end position="1311"/>
    </location>
</feature>
<evidence type="ECO:0000256" key="4">
    <source>
        <dbReference type="ARBA" id="ARBA00022664"/>
    </source>
</evidence>
<keyword evidence="3" id="KW-0597">Phosphoprotein</keyword>
<evidence type="ECO:0000256" key="8">
    <source>
        <dbReference type="ARBA" id="ARBA00023015"/>
    </source>
</evidence>
<organism evidence="19 20">
    <name type="scientific">Gambusia affinis</name>
    <name type="common">Western mosquitofish</name>
    <name type="synonym">Heterandria affinis</name>
    <dbReference type="NCBI Taxonomy" id="33528"/>
    <lineage>
        <taxon>Eukaryota</taxon>
        <taxon>Metazoa</taxon>
        <taxon>Chordata</taxon>
        <taxon>Craniata</taxon>
        <taxon>Vertebrata</taxon>
        <taxon>Euteleostomi</taxon>
        <taxon>Actinopterygii</taxon>
        <taxon>Neopterygii</taxon>
        <taxon>Teleostei</taxon>
        <taxon>Neoteleostei</taxon>
        <taxon>Acanthomorphata</taxon>
        <taxon>Ovalentaria</taxon>
        <taxon>Atherinomorphae</taxon>
        <taxon>Cyprinodontiformes</taxon>
        <taxon>Poeciliidae</taxon>
        <taxon>Poeciliinae</taxon>
        <taxon>Gambusia</taxon>
    </lineage>
</organism>
<keyword evidence="4" id="KW-0507">mRNA processing</keyword>
<dbReference type="InterPro" id="IPR035967">
    <property type="entry name" value="SWAP/Surp_sf"/>
</dbReference>
<dbReference type="PROSITE" id="PS50128">
    <property type="entry name" value="SURP"/>
    <property type="match status" value="2"/>
</dbReference>
<dbReference type="Pfam" id="PF09750">
    <property type="entry name" value="DRY_EERY"/>
    <property type="match status" value="2"/>
</dbReference>
<keyword evidence="7" id="KW-0007">Acetylation</keyword>
<feature type="domain" description="SURP motif" evidence="18">
    <location>
        <begin position="984"/>
        <end position="1024"/>
    </location>
</feature>
<feature type="region of interest" description="Disordered" evidence="17">
    <location>
        <begin position="677"/>
        <end position="708"/>
    </location>
</feature>
<proteinExistence type="predicted"/>
<keyword evidence="8" id="KW-0805">Transcription regulation</keyword>
<dbReference type="STRING" id="33528.ENSGAFP00000009212"/>
<feature type="compositionally biased region" description="Basic residues" evidence="17">
    <location>
        <begin position="1318"/>
        <end position="1333"/>
    </location>
</feature>
<keyword evidence="6" id="KW-0694">RNA-binding</keyword>
<dbReference type="GO" id="GO:0003723">
    <property type="term" value="F:RNA binding"/>
    <property type="evidence" value="ECO:0007669"/>
    <property type="project" value="UniProtKB-KW"/>
</dbReference>
<evidence type="ECO:0000256" key="6">
    <source>
        <dbReference type="ARBA" id="ARBA00022884"/>
    </source>
</evidence>
<keyword evidence="20" id="KW-1185">Reference proteome</keyword>
<evidence type="ECO:0000256" key="10">
    <source>
        <dbReference type="ARBA" id="ARBA00023163"/>
    </source>
</evidence>
<dbReference type="FunFam" id="1.10.10.790:FF:000003">
    <property type="entry name" value="Splicing factor, suppressor of white-apricot homolog"/>
    <property type="match status" value="1"/>
</dbReference>
<dbReference type="Pfam" id="PF01963">
    <property type="entry name" value="TraB_PrgY_gumN"/>
    <property type="match status" value="1"/>
</dbReference>
<feature type="region of interest" description="Disordered" evidence="17">
    <location>
        <begin position="1181"/>
        <end position="1404"/>
    </location>
</feature>
<evidence type="ECO:0000313" key="19">
    <source>
        <dbReference type="EMBL" id="PWA26568.1"/>
    </source>
</evidence>
<dbReference type="PANTHER" id="PTHR13161">
    <property type="entry name" value="SPLICING FACTOR SUPPRESSOR OF WHITE APRICOT"/>
    <property type="match status" value="1"/>
</dbReference>
<keyword evidence="10" id="KW-0804">Transcription</keyword>
<reference evidence="19 20" key="1">
    <citation type="journal article" date="2018" name="G3 (Bethesda)">
        <title>A High-Quality Reference Genome for the Invasive Mosquitofish Gambusia affinis Using a Chicago Library.</title>
        <authorList>
            <person name="Hoffberg S.L."/>
            <person name="Troendle N.J."/>
            <person name="Glenn T.C."/>
            <person name="Mahmud O."/>
            <person name="Louha S."/>
            <person name="Chalopin D."/>
            <person name="Bennetzen J.L."/>
            <person name="Mauricio R."/>
        </authorList>
    </citation>
    <scope>NUCLEOTIDE SEQUENCE [LARGE SCALE GENOMIC DNA]</scope>
    <source>
        <strain evidence="19">NE01/NJP1002.9</strain>
        <tissue evidence="19">Muscle</tissue>
    </source>
</reference>
<dbReference type="Gene3D" id="1.10.10.790">
    <property type="entry name" value="Surp module"/>
    <property type="match status" value="2"/>
</dbReference>
<evidence type="ECO:0000256" key="7">
    <source>
        <dbReference type="ARBA" id="ARBA00022990"/>
    </source>
</evidence>
<evidence type="ECO:0000256" key="11">
    <source>
        <dbReference type="ARBA" id="ARBA00023187"/>
    </source>
</evidence>
<feature type="region of interest" description="Disordered" evidence="17">
    <location>
        <begin position="785"/>
        <end position="807"/>
    </location>
</feature>
<evidence type="ECO:0000256" key="3">
    <source>
        <dbReference type="ARBA" id="ARBA00022553"/>
    </source>
</evidence>
<dbReference type="InterPro" id="IPR000061">
    <property type="entry name" value="Surp"/>
</dbReference>
<dbReference type="PANTHER" id="PTHR13161:SF15">
    <property type="entry name" value="SPLICING FACTOR, SUPPRESSOR OF WHITE-APRICOT HOMOLOG"/>
    <property type="match status" value="1"/>
</dbReference>
<evidence type="ECO:0000256" key="9">
    <source>
        <dbReference type="ARBA" id="ARBA00023054"/>
    </source>
</evidence>
<dbReference type="GO" id="GO:0005634">
    <property type="term" value="C:nucleus"/>
    <property type="evidence" value="ECO:0007669"/>
    <property type="project" value="UniProtKB-SubCell"/>
</dbReference>
<dbReference type="InterPro" id="IPR002816">
    <property type="entry name" value="TraB/PrgY/GumN_fam"/>
</dbReference>
<dbReference type="Proteomes" id="UP000250572">
    <property type="component" value="Unassembled WGS sequence"/>
</dbReference>
<evidence type="ECO:0000313" key="20">
    <source>
        <dbReference type="Proteomes" id="UP000250572"/>
    </source>
</evidence>
<protein>
    <recommendedName>
        <fullName evidence="13">Splicing factor, suppressor of white-apricot homolog</fullName>
    </recommendedName>
    <alternativeName>
        <fullName evidence="15">Splicing factor, arginine/serine-rich 8</fullName>
    </alternativeName>
    <alternativeName>
        <fullName evidence="14">Suppressor of white apricot protein homolog</fullName>
    </alternativeName>
</protein>
<evidence type="ECO:0000256" key="12">
    <source>
        <dbReference type="ARBA" id="ARBA00023242"/>
    </source>
</evidence>
<keyword evidence="5" id="KW-0677">Repeat</keyword>
<evidence type="ECO:0000256" key="14">
    <source>
        <dbReference type="ARBA" id="ARBA00078360"/>
    </source>
</evidence>
<dbReference type="Pfam" id="PF01805">
    <property type="entry name" value="Surp"/>
    <property type="match status" value="2"/>
</dbReference>
<evidence type="ECO:0000256" key="2">
    <source>
        <dbReference type="ARBA" id="ARBA00022491"/>
    </source>
</evidence>
<accession>A0A315W461</accession>
<keyword evidence="11" id="KW-0508">mRNA splicing</keyword>
<evidence type="ECO:0000256" key="15">
    <source>
        <dbReference type="ARBA" id="ARBA00079562"/>
    </source>
</evidence>
<feature type="compositionally biased region" description="Basic and acidic residues" evidence="17">
    <location>
        <begin position="1259"/>
        <end position="1292"/>
    </location>
</feature>
<keyword evidence="9 16" id="KW-0175">Coiled coil</keyword>
<dbReference type="FunFam" id="1.10.10.790:FF:000014">
    <property type="entry name" value="Splicing factor SWAP"/>
    <property type="match status" value="1"/>
</dbReference>
<evidence type="ECO:0000256" key="5">
    <source>
        <dbReference type="ARBA" id="ARBA00022737"/>
    </source>
</evidence>
<dbReference type="InterPro" id="IPR019147">
    <property type="entry name" value="SWAP_N_domain"/>
</dbReference>
<feature type="region of interest" description="Disordered" evidence="17">
    <location>
        <begin position="254"/>
        <end position="278"/>
    </location>
</feature>
<keyword evidence="12" id="KW-0539">Nucleus</keyword>
<name>A0A315W461_GAMAF</name>
<feature type="compositionally biased region" description="Polar residues" evidence="17">
    <location>
        <begin position="1372"/>
        <end position="1391"/>
    </location>
</feature>
<feature type="domain" description="SURP motif" evidence="18">
    <location>
        <begin position="727"/>
        <end position="769"/>
    </location>
</feature>
<dbReference type="SUPFAM" id="SSF109905">
    <property type="entry name" value="Surp module (SWAP domain)"/>
    <property type="match status" value="2"/>
</dbReference>
<feature type="coiled-coil region" evidence="16">
    <location>
        <begin position="1136"/>
        <end position="1178"/>
    </location>
</feature>
<evidence type="ECO:0000256" key="17">
    <source>
        <dbReference type="SAM" id="MobiDB-lite"/>
    </source>
</evidence>